<keyword evidence="4" id="KW-0902">Two-component regulatory system</keyword>
<evidence type="ECO:0000256" key="2">
    <source>
        <dbReference type="ARBA" id="ARBA00022490"/>
    </source>
</evidence>
<comment type="subcellular location">
    <subcellularLocation>
        <location evidence="1">Cytoplasm</location>
    </subcellularLocation>
</comment>
<dbReference type="SMART" id="SM00448">
    <property type="entry name" value="REC"/>
    <property type="match status" value="1"/>
</dbReference>
<dbReference type="InterPro" id="IPR009057">
    <property type="entry name" value="Homeodomain-like_sf"/>
</dbReference>
<sequence>MYRLLLVEDEWSTRKWLSKVVDWESFGFHCVDVVEDGLAAWEKLQSDGRIDAIMTDIRMPRMDGMELVSRIRDAGFDTEVVISSGYGEFEYAQQAIKLGVAVYLLKPITKEQLCLEFESLKVSLDEKHMRRSQLMQADSMKKENERAVIQHCLQQTLLQFYPDSDRECVRLLDLASSSFPCITILAEIDEYARFLLDHPIRDQKLCKFMVMNILNEIAREYHCLFSSALFDNRFIFIIPLSSMGITADEWTLFIGQRFQEALRQYLNVFELSISVGGSAQADNPDALPRSFREAEKALNHKFFKGKSSITGLGELAGWNEECNYPFECEKRLALALKQNEIGAAAAVLEDWFALHKQRGAAEGVIWATGELLVNVTKQLTELKSMNASSEWLSGLPQQFEETETLEDLKTKMSDMIHYVMDEIQMDKTERGPVFKGIEYIQVNMNRDISLQQVANYAGISSSYFSTRFKQEVGENFIDYMVRLRMEKAQGLLERTKLTIIQIGEQIGYNNYRYFTRVFKDQYGMTPSQYRSKVWKL</sequence>
<dbReference type="InterPro" id="IPR018060">
    <property type="entry name" value="HTH_AraC"/>
</dbReference>
<dbReference type="SUPFAM" id="SSF46689">
    <property type="entry name" value="Homeodomain-like"/>
    <property type="match status" value="2"/>
</dbReference>
<organism evidence="11 12">
    <name type="scientific">Paenibacillus sepulcri</name>
    <dbReference type="NCBI Taxonomy" id="359917"/>
    <lineage>
        <taxon>Bacteria</taxon>
        <taxon>Bacillati</taxon>
        <taxon>Bacillota</taxon>
        <taxon>Bacilli</taxon>
        <taxon>Bacillales</taxon>
        <taxon>Paenibacillaceae</taxon>
        <taxon>Paenibacillus</taxon>
    </lineage>
</organism>
<evidence type="ECO:0000256" key="7">
    <source>
        <dbReference type="ARBA" id="ARBA00023163"/>
    </source>
</evidence>
<dbReference type="EMBL" id="JAHZIK010000201">
    <property type="protein sequence ID" value="MBW7454443.1"/>
    <property type="molecule type" value="Genomic_DNA"/>
</dbReference>
<dbReference type="InterPro" id="IPR041522">
    <property type="entry name" value="CdaR_GGDEF"/>
</dbReference>
<evidence type="ECO:0000259" key="9">
    <source>
        <dbReference type="PROSITE" id="PS01124"/>
    </source>
</evidence>
<evidence type="ECO:0000256" key="8">
    <source>
        <dbReference type="PROSITE-ProRule" id="PRU00169"/>
    </source>
</evidence>
<dbReference type="CDD" id="cd17536">
    <property type="entry name" value="REC_YesN-like"/>
    <property type="match status" value="1"/>
</dbReference>
<protein>
    <submittedName>
        <fullName evidence="11">Response regulator</fullName>
    </submittedName>
</protein>
<name>A0ABS7C0P5_9BACL</name>
<dbReference type="PROSITE" id="PS01124">
    <property type="entry name" value="HTH_ARAC_FAMILY_2"/>
    <property type="match status" value="1"/>
</dbReference>
<dbReference type="InterPro" id="IPR018062">
    <property type="entry name" value="HTH_AraC-typ_CS"/>
</dbReference>
<evidence type="ECO:0000313" key="12">
    <source>
        <dbReference type="Proteomes" id="UP001519887"/>
    </source>
</evidence>
<dbReference type="PROSITE" id="PS50110">
    <property type="entry name" value="RESPONSE_REGULATORY"/>
    <property type="match status" value="1"/>
</dbReference>
<evidence type="ECO:0000256" key="1">
    <source>
        <dbReference type="ARBA" id="ARBA00004496"/>
    </source>
</evidence>
<reference evidence="11 12" key="1">
    <citation type="submission" date="2021-07" db="EMBL/GenBank/DDBJ databases">
        <title>Paenibacillus radiodurans sp. nov., isolated from the southeastern edge of Tengger Desert.</title>
        <authorList>
            <person name="Zhang G."/>
        </authorList>
    </citation>
    <scope>NUCLEOTIDE SEQUENCE [LARGE SCALE GENOMIC DNA]</scope>
    <source>
        <strain evidence="11 12">CCM 7311</strain>
    </source>
</reference>
<dbReference type="InterPro" id="IPR051552">
    <property type="entry name" value="HptR"/>
</dbReference>
<feature type="domain" description="Response regulatory" evidence="10">
    <location>
        <begin position="3"/>
        <end position="121"/>
    </location>
</feature>
<evidence type="ECO:0000256" key="5">
    <source>
        <dbReference type="ARBA" id="ARBA00023015"/>
    </source>
</evidence>
<keyword evidence="6" id="KW-0238">DNA-binding</keyword>
<evidence type="ECO:0000313" key="11">
    <source>
        <dbReference type="EMBL" id="MBW7454443.1"/>
    </source>
</evidence>
<evidence type="ECO:0000259" key="10">
    <source>
        <dbReference type="PROSITE" id="PS50110"/>
    </source>
</evidence>
<dbReference type="PANTHER" id="PTHR42713:SF3">
    <property type="entry name" value="TRANSCRIPTIONAL REGULATORY PROTEIN HPTR"/>
    <property type="match status" value="1"/>
</dbReference>
<keyword evidence="2" id="KW-0963">Cytoplasm</keyword>
<evidence type="ECO:0000256" key="4">
    <source>
        <dbReference type="ARBA" id="ARBA00023012"/>
    </source>
</evidence>
<dbReference type="Pfam" id="PF17853">
    <property type="entry name" value="GGDEF_2"/>
    <property type="match status" value="1"/>
</dbReference>
<dbReference type="InterPro" id="IPR001789">
    <property type="entry name" value="Sig_transdc_resp-reg_receiver"/>
</dbReference>
<evidence type="ECO:0000256" key="3">
    <source>
        <dbReference type="ARBA" id="ARBA00022553"/>
    </source>
</evidence>
<dbReference type="PANTHER" id="PTHR42713">
    <property type="entry name" value="HISTIDINE KINASE-RELATED"/>
    <property type="match status" value="1"/>
</dbReference>
<dbReference type="InterPro" id="IPR011006">
    <property type="entry name" value="CheY-like_superfamily"/>
</dbReference>
<keyword evidence="5" id="KW-0805">Transcription regulation</keyword>
<proteinExistence type="predicted"/>
<dbReference type="Gene3D" id="1.10.10.60">
    <property type="entry name" value="Homeodomain-like"/>
    <property type="match status" value="2"/>
</dbReference>
<dbReference type="Gene3D" id="3.40.50.2300">
    <property type="match status" value="1"/>
</dbReference>
<dbReference type="SUPFAM" id="SSF52172">
    <property type="entry name" value="CheY-like"/>
    <property type="match status" value="1"/>
</dbReference>
<dbReference type="InterPro" id="IPR020449">
    <property type="entry name" value="Tscrpt_reg_AraC-type_HTH"/>
</dbReference>
<comment type="caution">
    <text evidence="11">The sequence shown here is derived from an EMBL/GenBank/DDBJ whole genome shotgun (WGS) entry which is preliminary data.</text>
</comment>
<gene>
    <name evidence="11" type="ORF">K0U00_10410</name>
</gene>
<keyword evidence="3 8" id="KW-0597">Phosphoprotein</keyword>
<dbReference type="SMART" id="SM00342">
    <property type="entry name" value="HTH_ARAC"/>
    <property type="match status" value="1"/>
</dbReference>
<dbReference type="Pfam" id="PF00072">
    <property type="entry name" value="Response_reg"/>
    <property type="match status" value="1"/>
</dbReference>
<keyword evidence="12" id="KW-1185">Reference proteome</keyword>
<accession>A0ABS7C0P5</accession>
<dbReference type="RefSeq" id="WP_210040145.1">
    <property type="nucleotide sequence ID" value="NZ_JBHLVU010000007.1"/>
</dbReference>
<evidence type="ECO:0000256" key="6">
    <source>
        <dbReference type="ARBA" id="ARBA00023125"/>
    </source>
</evidence>
<dbReference type="PRINTS" id="PR00032">
    <property type="entry name" value="HTHARAC"/>
</dbReference>
<dbReference type="Proteomes" id="UP001519887">
    <property type="component" value="Unassembled WGS sequence"/>
</dbReference>
<dbReference type="Pfam" id="PF12833">
    <property type="entry name" value="HTH_18"/>
    <property type="match status" value="1"/>
</dbReference>
<feature type="domain" description="HTH araC/xylS-type" evidence="9">
    <location>
        <begin position="434"/>
        <end position="532"/>
    </location>
</feature>
<dbReference type="PROSITE" id="PS00041">
    <property type="entry name" value="HTH_ARAC_FAMILY_1"/>
    <property type="match status" value="1"/>
</dbReference>
<feature type="modified residue" description="4-aspartylphosphate" evidence="8">
    <location>
        <position position="56"/>
    </location>
</feature>
<keyword evidence="7" id="KW-0804">Transcription</keyword>